<feature type="transmembrane region" description="Helical" evidence="7">
    <location>
        <begin position="297"/>
        <end position="317"/>
    </location>
</feature>
<dbReference type="AlphaFoldDB" id="A0A5C5XZX9"/>
<feature type="transmembrane region" description="Helical" evidence="7">
    <location>
        <begin position="119"/>
        <end position="139"/>
    </location>
</feature>
<reference evidence="8 9" key="1">
    <citation type="submission" date="2019-02" db="EMBL/GenBank/DDBJ databases">
        <title>Deep-cultivation of Planctomycetes and their phenomic and genomic characterization uncovers novel biology.</title>
        <authorList>
            <person name="Wiegand S."/>
            <person name="Jogler M."/>
            <person name="Boedeker C."/>
            <person name="Pinto D."/>
            <person name="Vollmers J."/>
            <person name="Rivas-Marin E."/>
            <person name="Kohn T."/>
            <person name="Peeters S.H."/>
            <person name="Heuer A."/>
            <person name="Rast P."/>
            <person name="Oberbeckmann S."/>
            <person name="Bunk B."/>
            <person name="Jeske O."/>
            <person name="Meyerdierks A."/>
            <person name="Storesund J.E."/>
            <person name="Kallscheuer N."/>
            <person name="Luecker S."/>
            <person name="Lage O.M."/>
            <person name="Pohl T."/>
            <person name="Merkel B.J."/>
            <person name="Hornburger P."/>
            <person name="Mueller R.-W."/>
            <person name="Bruemmer F."/>
            <person name="Labrenz M."/>
            <person name="Spormann A.M."/>
            <person name="Op Den Camp H."/>
            <person name="Overmann J."/>
            <person name="Amann R."/>
            <person name="Jetten M.S.M."/>
            <person name="Mascher T."/>
            <person name="Medema M.H."/>
            <person name="Devos D.P."/>
            <person name="Kaster A.-K."/>
            <person name="Ovreas L."/>
            <person name="Rohde M."/>
            <person name="Galperin M.Y."/>
            <person name="Jogler C."/>
        </authorList>
    </citation>
    <scope>NUCLEOTIDE SEQUENCE [LARGE SCALE GENOMIC DNA]</scope>
    <source>
        <strain evidence="8 9">Pan14r</strain>
    </source>
</reference>
<feature type="transmembrane region" description="Helical" evidence="7">
    <location>
        <begin position="184"/>
        <end position="210"/>
    </location>
</feature>
<evidence type="ECO:0000256" key="7">
    <source>
        <dbReference type="SAM" id="Phobius"/>
    </source>
</evidence>
<keyword evidence="9" id="KW-1185">Reference proteome</keyword>
<dbReference type="PANTHER" id="PTHR30250:SF11">
    <property type="entry name" value="O-ANTIGEN TRANSPORTER-RELATED"/>
    <property type="match status" value="1"/>
</dbReference>
<accession>A0A5C5XZX9</accession>
<dbReference type="InterPro" id="IPR050833">
    <property type="entry name" value="Poly_Biosynth_Transport"/>
</dbReference>
<evidence type="ECO:0000256" key="3">
    <source>
        <dbReference type="ARBA" id="ARBA00022692"/>
    </source>
</evidence>
<dbReference type="GO" id="GO:0005886">
    <property type="term" value="C:plasma membrane"/>
    <property type="evidence" value="ECO:0007669"/>
    <property type="project" value="UniProtKB-SubCell"/>
</dbReference>
<dbReference type="PANTHER" id="PTHR30250">
    <property type="entry name" value="PST FAMILY PREDICTED COLANIC ACID TRANSPORTER"/>
    <property type="match status" value="1"/>
</dbReference>
<evidence type="ECO:0000313" key="9">
    <source>
        <dbReference type="Proteomes" id="UP000317238"/>
    </source>
</evidence>
<feature type="region of interest" description="Disordered" evidence="6">
    <location>
        <begin position="226"/>
        <end position="245"/>
    </location>
</feature>
<evidence type="ECO:0000313" key="8">
    <source>
        <dbReference type="EMBL" id="TWT68109.1"/>
    </source>
</evidence>
<feature type="transmembrane region" description="Helical" evidence="7">
    <location>
        <begin position="38"/>
        <end position="66"/>
    </location>
</feature>
<keyword evidence="3 7" id="KW-0812">Transmembrane</keyword>
<feature type="transmembrane region" description="Helical" evidence="7">
    <location>
        <begin position="329"/>
        <end position="359"/>
    </location>
</feature>
<feature type="transmembrane region" description="Helical" evidence="7">
    <location>
        <begin position="398"/>
        <end position="421"/>
    </location>
</feature>
<sequence>MLVKRHAIAAVLGRLLAIGSGIAMTVVAARVLEPSGFANFSIFCTFVAGAGMACSAGLGVVGMRFLGSDSSERHRLAAQQTITTRILTVLVVADLLIAALIGVLGLWLSKHLFSGLDSVASAAAQMALGASAVGFTQAFSELLRGWQKPGYSALLGNQRGAPLACGAVAMGLLVISQFSEPIGWASAVWLYVSGYCLSTILGGSLIAGLVRLSPVDDLTEPWPAKLPCEPNFGKNGDDGNDTESTSLDRPELIAIAAPIGATLLLNFLSSQGDIFLVPFLDPSDVTPYVAARRWTTLVSMPLAVLNMTAGGLVSASLRKGSKVQLERVLRAGATIVGGFAGIVTIAAIVAPTFCLRVVFGPGYDGAATILGILAAGQWVLVSTGACGLVLSLTGNERVALSISAIGLLLLVLAGPLCATFFGPIGLATLLSMLVAGANAISCWACHQRVGILTLIDPTYLIRPHQLFRGLRSRDKK</sequence>
<feature type="transmembrane region" description="Helical" evidence="7">
    <location>
        <begin position="252"/>
        <end position="277"/>
    </location>
</feature>
<comment type="subcellular location">
    <subcellularLocation>
        <location evidence="1">Cell membrane</location>
        <topology evidence="1">Multi-pass membrane protein</topology>
    </subcellularLocation>
</comment>
<evidence type="ECO:0000256" key="5">
    <source>
        <dbReference type="ARBA" id="ARBA00023136"/>
    </source>
</evidence>
<dbReference type="RefSeq" id="WP_145297121.1">
    <property type="nucleotide sequence ID" value="NZ_CP036319.1"/>
</dbReference>
<feature type="transmembrane region" description="Helical" evidence="7">
    <location>
        <begin position="86"/>
        <end position="107"/>
    </location>
</feature>
<evidence type="ECO:0000256" key="4">
    <source>
        <dbReference type="ARBA" id="ARBA00022989"/>
    </source>
</evidence>
<organism evidence="8 9">
    <name type="scientific">Crateriforma conspicua</name>
    <dbReference type="NCBI Taxonomy" id="2527996"/>
    <lineage>
        <taxon>Bacteria</taxon>
        <taxon>Pseudomonadati</taxon>
        <taxon>Planctomycetota</taxon>
        <taxon>Planctomycetia</taxon>
        <taxon>Planctomycetales</taxon>
        <taxon>Planctomycetaceae</taxon>
        <taxon>Crateriforma</taxon>
    </lineage>
</organism>
<evidence type="ECO:0000256" key="2">
    <source>
        <dbReference type="ARBA" id="ARBA00022475"/>
    </source>
</evidence>
<feature type="transmembrane region" description="Helical" evidence="7">
    <location>
        <begin position="160"/>
        <end position="178"/>
    </location>
</feature>
<evidence type="ECO:0000256" key="6">
    <source>
        <dbReference type="SAM" id="MobiDB-lite"/>
    </source>
</evidence>
<feature type="transmembrane region" description="Helical" evidence="7">
    <location>
        <begin position="365"/>
        <end position="391"/>
    </location>
</feature>
<evidence type="ECO:0000256" key="1">
    <source>
        <dbReference type="ARBA" id="ARBA00004651"/>
    </source>
</evidence>
<name>A0A5C5XZX9_9PLAN</name>
<feature type="transmembrane region" description="Helical" evidence="7">
    <location>
        <begin position="427"/>
        <end position="445"/>
    </location>
</feature>
<dbReference type="Proteomes" id="UP000317238">
    <property type="component" value="Unassembled WGS sequence"/>
</dbReference>
<dbReference type="EMBL" id="SJPL01000001">
    <property type="protein sequence ID" value="TWT68109.1"/>
    <property type="molecule type" value="Genomic_DNA"/>
</dbReference>
<proteinExistence type="predicted"/>
<gene>
    <name evidence="8" type="ORF">Pan14r_03480</name>
</gene>
<protein>
    <submittedName>
        <fullName evidence="8">Polysaccharide biosynthesis protein</fullName>
    </submittedName>
</protein>
<comment type="caution">
    <text evidence="8">The sequence shown here is derived from an EMBL/GenBank/DDBJ whole genome shotgun (WGS) entry which is preliminary data.</text>
</comment>
<keyword evidence="5 7" id="KW-0472">Membrane</keyword>
<keyword evidence="4 7" id="KW-1133">Transmembrane helix</keyword>
<keyword evidence="2" id="KW-1003">Cell membrane</keyword>